<evidence type="ECO:0000313" key="2">
    <source>
        <dbReference type="EMBL" id="RJP70725.1"/>
    </source>
</evidence>
<dbReference type="Gene3D" id="3.40.50.150">
    <property type="entry name" value="Vaccinia Virus protein VP39"/>
    <property type="match status" value="1"/>
</dbReference>
<organism evidence="2 3">
    <name type="scientific">Candidatus Abyssobacteria bacterium SURF_17</name>
    <dbReference type="NCBI Taxonomy" id="2093361"/>
    <lineage>
        <taxon>Bacteria</taxon>
        <taxon>Pseudomonadati</taxon>
        <taxon>Candidatus Hydrogenedentota</taxon>
        <taxon>Candidatus Abyssobacteria</taxon>
    </lineage>
</organism>
<protein>
    <submittedName>
        <fullName evidence="2">Class I SAM-dependent methyltransferase</fullName>
    </submittedName>
</protein>
<accession>A0A419EZ76</accession>
<dbReference type="GO" id="GO:0032259">
    <property type="term" value="P:methylation"/>
    <property type="evidence" value="ECO:0007669"/>
    <property type="project" value="UniProtKB-KW"/>
</dbReference>
<gene>
    <name evidence="2" type="ORF">C4532_08555</name>
</gene>
<dbReference type="SUPFAM" id="SSF53335">
    <property type="entry name" value="S-adenosyl-L-methionine-dependent methyltransferases"/>
    <property type="match status" value="1"/>
</dbReference>
<evidence type="ECO:0000313" key="3">
    <source>
        <dbReference type="Proteomes" id="UP000285961"/>
    </source>
</evidence>
<evidence type="ECO:0000259" key="1">
    <source>
        <dbReference type="Pfam" id="PF08241"/>
    </source>
</evidence>
<sequence>MPVSAFLSAERTAVDNPAERPIRERQLAAYHRALEYAAGRRLLEVGCGEGLGTFLLATRAASVTALDYSRVALEVARKRCESVSVQFLLMEVPPIGFPDSTFEVVVCFQMLEHLAEPNKLIDEIHRVLCKDGIALLATVNKDEIITNNPYHLSEYSPREFEKLLTNHFKTVDLYGVFGDELFAEYWKSNRSWARSFLSLDVFNLSSHLPRPLRQTLFDIISRMMRMSLKRKDPGLCDTITHENFIFRLGDFSGCLDLFAVCRK</sequence>
<feature type="domain" description="Methyltransferase type 11" evidence="1">
    <location>
        <begin position="43"/>
        <end position="135"/>
    </location>
</feature>
<dbReference type="CDD" id="cd02440">
    <property type="entry name" value="AdoMet_MTases"/>
    <property type="match status" value="1"/>
</dbReference>
<dbReference type="Pfam" id="PF08241">
    <property type="entry name" value="Methyltransf_11"/>
    <property type="match status" value="1"/>
</dbReference>
<proteinExistence type="predicted"/>
<dbReference type="PANTHER" id="PTHR42912">
    <property type="entry name" value="METHYLTRANSFERASE"/>
    <property type="match status" value="1"/>
</dbReference>
<dbReference type="GO" id="GO:0008757">
    <property type="term" value="F:S-adenosylmethionine-dependent methyltransferase activity"/>
    <property type="evidence" value="ECO:0007669"/>
    <property type="project" value="InterPro"/>
</dbReference>
<dbReference type="InterPro" id="IPR050508">
    <property type="entry name" value="Methyltransf_Superfamily"/>
</dbReference>
<dbReference type="EMBL" id="QZKI01000065">
    <property type="protein sequence ID" value="RJP70725.1"/>
    <property type="molecule type" value="Genomic_DNA"/>
</dbReference>
<dbReference type="Proteomes" id="UP000285961">
    <property type="component" value="Unassembled WGS sequence"/>
</dbReference>
<keyword evidence="2" id="KW-0808">Transferase</keyword>
<dbReference type="InterPro" id="IPR029063">
    <property type="entry name" value="SAM-dependent_MTases_sf"/>
</dbReference>
<dbReference type="InterPro" id="IPR013216">
    <property type="entry name" value="Methyltransf_11"/>
</dbReference>
<reference evidence="2 3" key="1">
    <citation type="journal article" date="2017" name="ISME J.">
        <title>Energy and carbon metabolisms in a deep terrestrial subsurface fluid microbial community.</title>
        <authorList>
            <person name="Momper L."/>
            <person name="Jungbluth S.P."/>
            <person name="Lee M.D."/>
            <person name="Amend J.P."/>
        </authorList>
    </citation>
    <scope>NUCLEOTIDE SEQUENCE [LARGE SCALE GENOMIC DNA]</scope>
    <source>
        <strain evidence="2">SURF_17</strain>
    </source>
</reference>
<name>A0A419EZ76_9BACT</name>
<dbReference type="AlphaFoldDB" id="A0A419EZ76"/>
<keyword evidence="2" id="KW-0489">Methyltransferase</keyword>
<comment type="caution">
    <text evidence="2">The sequence shown here is derived from an EMBL/GenBank/DDBJ whole genome shotgun (WGS) entry which is preliminary data.</text>
</comment>